<comment type="caution">
    <text evidence="1">The sequence shown here is derived from an EMBL/GenBank/DDBJ whole genome shotgun (WGS) entry which is preliminary data.</text>
</comment>
<gene>
    <name evidence="1" type="primary">ERF1_3</name>
    <name evidence="1" type="ORF">LPJ66_008332</name>
</gene>
<organism evidence="1 2">
    <name type="scientific">Kickxella alabastrina</name>
    <dbReference type="NCBI Taxonomy" id="61397"/>
    <lineage>
        <taxon>Eukaryota</taxon>
        <taxon>Fungi</taxon>
        <taxon>Fungi incertae sedis</taxon>
        <taxon>Zoopagomycota</taxon>
        <taxon>Kickxellomycotina</taxon>
        <taxon>Kickxellomycetes</taxon>
        <taxon>Kickxellales</taxon>
        <taxon>Kickxellaceae</taxon>
        <taxon>Kickxella</taxon>
    </lineage>
</organism>
<dbReference type="EMBL" id="JANBPG010001651">
    <property type="protein sequence ID" value="KAJ1888902.1"/>
    <property type="molecule type" value="Genomic_DNA"/>
</dbReference>
<accession>A0ACC1I8Q4</accession>
<protein>
    <submittedName>
        <fullName evidence="1">Translation termination factor eRF1</fullName>
    </submittedName>
</protein>
<evidence type="ECO:0000313" key="1">
    <source>
        <dbReference type="EMBL" id="KAJ1888902.1"/>
    </source>
</evidence>
<dbReference type="Proteomes" id="UP001150581">
    <property type="component" value="Unassembled WGS sequence"/>
</dbReference>
<name>A0ACC1I8Q4_9FUNG</name>
<evidence type="ECO:0000313" key="2">
    <source>
        <dbReference type="Proteomes" id="UP001150581"/>
    </source>
</evidence>
<proteinExistence type="predicted"/>
<sequence>MTQPNPGVTAKVVKTIDVSYSGENGFNQAISLLQECLSNVKFIQEKKLIEMLFGEIYQNTGKIVNGMDDTFKALDMGTVNMLIVWKNLEGTQYIFHDANSFNVKCVLTSKQESDHSNFLNSETSIQLELVNKEPPIEWIAKVYKHKGTLLEFTDKSPKGSQYVNGFGGIGDMLHWQLDVTQLGSEDNGKEDGKENGGEDVEEDVEDDSDMYYKKDKEQANDEFDDCF</sequence>
<keyword evidence="2" id="KW-1185">Reference proteome</keyword>
<reference evidence="1" key="1">
    <citation type="submission" date="2022-07" db="EMBL/GenBank/DDBJ databases">
        <title>Phylogenomic reconstructions and comparative analyses of Kickxellomycotina fungi.</title>
        <authorList>
            <person name="Reynolds N.K."/>
            <person name="Stajich J.E."/>
            <person name="Barry K."/>
            <person name="Grigoriev I.V."/>
            <person name="Crous P."/>
            <person name="Smith M.E."/>
        </authorList>
    </citation>
    <scope>NUCLEOTIDE SEQUENCE</scope>
    <source>
        <strain evidence="1">Benny 63K</strain>
    </source>
</reference>